<comment type="caution">
    <text evidence="6">The sequence shown here is derived from an EMBL/GenBank/DDBJ whole genome shotgun (WGS) entry which is preliminary data.</text>
</comment>
<dbReference type="SMART" id="SM00100">
    <property type="entry name" value="cNMP"/>
    <property type="match status" value="1"/>
</dbReference>
<sequence>MDPIVMISNFLSENFRLKTDQLFEGLTREEQQFLTKAGVTHLYKKGEIIFREGGIPTGIFYIQSGKVKKYKPTAKGGEQIFYLCSDGELLGYHALLSGEFYPDSAATIEDSEITFISKDDFMKVLHSSTVLSYNLLKALGHEFSLFINSITNLATKSVRERLAFNLLMLDEKFKSRDTPDIAGEIKLSRTDLANMVGTAKETLVRLLQTFKEAGLIEKNDKVIRIIDREKMIREANLMGLNRKENLL</sequence>
<evidence type="ECO:0000259" key="4">
    <source>
        <dbReference type="PROSITE" id="PS50042"/>
    </source>
</evidence>
<dbReference type="InterPro" id="IPR014710">
    <property type="entry name" value="RmlC-like_jellyroll"/>
</dbReference>
<dbReference type="SUPFAM" id="SSF51206">
    <property type="entry name" value="cAMP-binding domain-like"/>
    <property type="match status" value="1"/>
</dbReference>
<dbReference type="InterPro" id="IPR050397">
    <property type="entry name" value="Env_Response_Regulators"/>
</dbReference>
<dbReference type="RefSeq" id="WP_377584266.1">
    <property type="nucleotide sequence ID" value="NZ_JBHTKA010000013.1"/>
</dbReference>
<dbReference type="InterPro" id="IPR036390">
    <property type="entry name" value="WH_DNA-bd_sf"/>
</dbReference>
<organism evidence="6 7">
    <name type="scientific">Ohtaekwangia kribbensis</name>
    <dbReference type="NCBI Taxonomy" id="688913"/>
    <lineage>
        <taxon>Bacteria</taxon>
        <taxon>Pseudomonadati</taxon>
        <taxon>Bacteroidota</taxon>
        <taxon>Cytophagia</taxon>
        <taxon>Cytophagales</taxon>
        <taxon>Fulvivirgaceae</taxon>
        <taxon>Ohtaekwangia</taxon>
    </lineage>
</organism>
<keyword evidence="7" id="KW-1185">Reference proteome</keyword>
<dbReference type="InterPro" id="IPR036388">
    <property type="entry name" value="WH-like_DNA-bd_sf"/>
</dbReference>
<protein>
    <submittedName>
        <fullName evidence="6">Crp/Fnr family transcriptional regulator</fullName>
    </submittedName>
</protein>
<dbReference type="Proteomes" id="UP001597112">
    <property type="component" value="Unassembled WGS sequence"/>
</dbReference>
<evidence type="ECO:0000313" key="6">
    <source>
        <dbReference type="EMBL" id="MFD1002715.1"/>
    </source>
</evidence>
<keyword evidence="1" id="KW-0805">Transcription regulation</keyword>
<dbReference type="PANTHER" id="PTHR24567:SF26">
    <property type="entry name" value="REGULATORY PROTEIN YEIL"/>
    <property type="match status" value="1"/>
</dbReference>
<evidence type="ECO:0000256" key="1">
    <source>
        <dbReference type="ARBA" id="ARBA00023015"/>
    </source>
</evidence>
<dbReference type="EMBL" id="JBHTKA010000013">
    <property type="protein sequence ID" value="MFD1002715.1"/>
    <property type="molecule type" value="Genomic_DNA"/>
</dbReference>
<evidence type="ECO:0000259" key="5">
    <source>
        <dbReference type="PROSITE" id="PS51063"/>
    </source>
</evidence>
<dbReference type="PRINTS" id="PR00034">
    <property type="entry name" value="HTHCRP"/>
</dbReference>
<dbReference type="Gene3D" id="2.60.120.10">
    <property type="entry name" value="Jelly Rolls"/>
    <property type="match status" value="1"/>
</dbReference>
<dbReference type="Pfam" id="PF00027">
    <property type="entry name" value="cNMP_binding"/>
    <property type="match status" value="1"/>
</dbReference>
<dbReference type="PANTHER" id="PTHR24567">
    <property type="entry name" value="CRP FAMILY TRANSCRIPTIONAL REGULATORY PROTEIN"/>
    <property type="match status" value="1"/>
</dbReference>
<accession>A0ABW3K8U3</accession>
<keyword evidence="2" id="KW-0238">DNA-binding</keyword>
<evidence type="ECO:0000313" key="7">
    <source>
        <dbReference type="Proteomes" id="UP001597112"/>
    </source>
</evidence>
<feature type="domain" description="Cyclic nucleotide-binding" evidence="4">
    <location>
        <begin position="22"/>
        <end position="142"/>
    </location>
</feature>
<keyword evidence="3" id="KW-0804">Transcription</keyword>
<name>A0ABW3K8U3_9BACT</name>
<reference evidence="7" key="1">
    <citation type="journal article" date="2019" name="Int. J. Syst. Evol. Microbiol.">
        <title>The Global Catalogue of Microorganisms (GCM) 10K type strain sequencing project: providing services to taxonomists for standard genome sequencing and annotation.</title>
        <authorList>
            <consortium name="The Broad Institute Genomics Platform"/>
            <consortium name="The Broad Institute Genome Sequencing Center for Infectious Disease"/>
            <person name="Wu L."/>
            <person name="Ma J."/>
        </authorList>
    </citation>
    <scope>NUCLEOTIDE SEQUENCE [LARGE SCALE GENOMIC DNA]</scope>
    <source>
        <strain evidence="7">CCUG 58938</strain>
    </source>
</reference>
<evidence type="ECO:0000256" key="3">
    <source>
        <dbReference type="ARBA" id="ARBA00023163"/>
    </source>
</evidence>
<gene>
    <name evidence="6" type="ORF">ACFQ21_25545</name>
</gene>
<dbReference type="SUPFAM" id="SSF46785">
    <property type="entry name" value="Winged helix' DNA-binding domain"/>
    <property type="match status" value="1"/>
</dbReference>
<proteinExistence type="predicted"/>
<dbReference type="CDD" id="cd00038">
    <property type="entry name" value="CAP_ED"/>
    <property type="match status" value="1"/>
</dbReference>
<dbReference type="InterPro" id="IPR012318">
    <property type="entry name" value="HTH_CRP"/>
</dbReference>
<dbReference type="InterPro" id="IPR018490">
    <property type="entry name" value="cNMP-bd_dom_sf"/>
</dbReference>
<dbReference type="InterPro" id="IPR000595">
    <property type="entry name" value="cNMP-bd_dom"/>
</dbReference>
<evidence type="ECO:0000256" key="2">
    <source>
        <dbReference type="ARBA" id="ARBA00023125"/>
    </source>
</evidence>
<dbReference type="Pfam" id="PF13545">
    <property type="entry name" value="HTH_Crp_2"/>
    <property type="match status" value="1"/>
</dbReference>
<dbReference type="Gene3D" id="1.10.10.10">
    <property type="entry name" value="Winged helix-like DNA-binding domain superfamily/Winged helix DNA-binding domain"/>
    <property type="match status" value="1"/>
</dbReference>
<dbReference type="SMART" id="SM00419">
    <property type="entry name" value="HTH_CRP"/>
    <property type="match status" value="1"/>
</dbReference>
<dbReference type="PROSITE" id="PS51063">
    <property type="entry name" value="HTH_CRP_2"/>
    <property type="match status" value="1"/>
</dbReference>
<dbReference type="PROSITE" id="PS50042">
    <property type="entry name" value="CNMP_BINDING_3"/>
    <property type="match status" value="1"/>
</dbReference>
<feature type="domain" description="HTH crp-type" evidence="5">
    <location>
        <begin position="156"/>
        <end position="229"/>
    </location>
</feature>